<evidence type="ECO:0000313" key="1">
    <source>
        <dbReference type="EMBL" id="GFN93404.1"/>
    </source>
</evidence>
<gene>
    <name evidence="1" type="ORF">PoB_001991000</name>
</gene>
<proteinExistence type="predicted"/>
<dbReference type="EMBL" id="BLXT01002342">
    <property type="protein sequence ID" value="GFN93404.1"/>
    <property type="molecule type" value="Genomic_DNA"/>
</dbReference>
<reference evidence="1 2" key="1">
    <citation type="journal article" date="2021" name="Elife">
        <title>Chloroplast acquisition without the gene transfer in kleptoplastic sea slugs, Plakobranchus ocellatus.</title>
        <authorList>
            <person name="Maeda T."/>
            <person name="Takahashi S."/>
            <person name="Yoshida T."/>
            <person name="Shimamura S."/>
            <person name="Takaki Y."/>
            <person name="Nagai Y."/>
            <person name="Toyoda A."/>
            <person name="Suzuki Y."/>
            <person name="Arimoto A."/>
            <person name="Ishii H."/>
            <person name="Satoh N."/>
            <person name="Nishiyama T."/>
            <person name="Hasebe M."/>
            <person name="Maruyama T."/>
            <person name="Minagawa J."/>
            <person name="Obokata J."/>
            <person name="Shigenobu S."/>
        </authorList>
    </citation>
    <scope>NUCLEOTIDE SEQUENCE [LARGE SCALE GENOMIC DNA]</scope>
</reference>
<evidence type="ECO:0000313" key="2">
    <source>
        <dbReference type="Proteomes" id="UP000735302"/>
    </source>
</evidence>
<dbReference type="AlphaFoldDB" id="A0AAV3ZE36"/>
<keyword evidence="2" id="KW-1185">Reference proteome</keyword>
<comment type="caution">
    <text evidence="1">The sequence shown here is derived from an EMBL/GenBank/DDBJ whole genome shotgun (WGS) entry which is preliminary data.</text>
</comment>
<accession>A0AAV3ZE36</accession>
<protein>
    <submittedName>
        <fullName evidence="1">Uncharacterized protein</fullName>
    </submittedName>
</protein>
<organism evidence="1 2">
    <name type="scientific">Plakobranchus ocellatus</name>
    <dbReference type="NCBI Taxonomy" id="259542"/>
    <lineage>
        <taxon>Eukaryota</taxon>
        <taxon>Metazoa</taxon>
        <taxon>Spiralia</taxon>
        <taxon>Lophotrochozoa</taxon>
        <taxon>Mollusca</taxon>
        <taxon>Gastropoda</taxon>
        <taxon>Heterobranchia</taxon>
        <taxon>Euthyneura</taxon>
        <taxon>Panpulmonata</taxon>
        <taxon>Sacoglossa</taxon>
        <taxon>Placobranchoidea</taxon>
        <taxon>Plakobranchidae</taxon>
        <taxon>Plakobranchus</taxon>
    </lineage>
</organism>
<name>A0AAV3ZE36_9GAST</name>
<sequence>MITEIMKILSLSFTSVEVKIEEERCRRVTTTPHFGALWVQLSLCILFEPQSSSKGDHSFIKRNCSSRYKEGVASLFYTDDDRTDFEKRIISILPSRRCIAFDVEILPYVSIS</sequence>
<dbReference type="Proteomes" id="UP000735302">
    <property type="component" value="Unassembled WGS sequence"/>
</dbReference>